<gene>
    <name evidence="1" type="ORF">SDC9_69401</name>
</gene>
<comment type="caution">
    <text evidence="1">The sequence shown here is derived from an EMBL/GenBank/DDBJ whole genome shotgun (WGS) entry which is preliminary data.</text>
</comment>
<proteinExistence type="predicted"/>
<accession>A0A644Y4T1</accession>
<reference evidence="1" key="1">
    <citation type="submission" date="2019-08" db="EMBL/GenBank/DDBJ databases">
        <authorList>
            <person name="Kucharzyk K."/>
            <person name="Murdoch R.W."/>
            <person name="Higgins S."/>
            <person name="Loffler F."/>
        </authorList>
    </citation>
    <scope>NUCLEOTIDE SEQUENCE</scope>
</reference>
<protein>
    <submittedName>
        <fullName evidence="1">Uncharacterized protein</fullName>
    </submittedName>
</protein>
<dbReference type="AlphaFoldDB" id="A0A644Y4T1"/>
<organism evidence="1">
    <name type="scientific">bioreactor metagenome</name>
    <dbReference type="NCBI Taxonomy" id="1076179"/>
    <lineage>
        <taxon>unclassified sequences</taxon>
        <taxon>metagenomes</taxon>
        <taxon>ecological metagenomes</taxon>
    </lineage>
</organism>
<sequence length="136" mass="16077">MVEKSKQATIEARKLLQTIEDSDFLQTTEPMSEKLLEMDHPAIMLKEKRAYNGVIYYKALERVRKHSYVKDNQIYTTLKFGAEVNMSEDLFDFITNFLYGKWNEMVKKEDLFEFIYDEQGLITLRAKERGTTKSTK</sequence>
<evidence type="ECO:0000313" key="1">
    <source>
        <dbReference type="EMBL" id="MPM22941.1"/>
    </source>
</evidence>
<name>A0A644Y4T1_9ZZZZ</name>
<dbReference type="EMBL" id="VSSQ01003921">
    <property type="protein sequence ID" value="MPM22941.1"/>
    <property type="molecule type" value="Genomic_DNA"/>
</dbReference>